<dbReference type="PANTHER" id="PTHR35271">
    <property type="entry name" value="ABC TRANSPORTER, SUBSTRATE-BINDING LIPOPROTEIN-RELATED"/>
    <property type="match status" value="1"/>
</dbReference>
<dbReference type="AlphaFoldDB" id="A0A485M646"/>
<dbReference type="InterPro" id="IPR007487">
    <property type="entry name" value="ABC_transpt-TYRBP-like"/>
</dbReference>
<sequence length="338" mass="36568">MKRSLKIGTCAFIFLFAALTGFAQDRVYKVEVLQVAAVAPFQLTYDSFVEELANNGLVQGKNLVINRAIIDFDLEKAGLWKKIGVLMRIKSEASRIADAKPDLAVTIGTPATKYAKDAIISAGVPLVFTNVAIPETAGCKSLTEAGPGFTGTTLYMNIRDALRIVKLAFPSVTTIGIVHSDDDNAIAHTELTKKEGPAVGYTVLAKEVAKNDSIKPTVYELIDKGAQAFIVPLDTYYGMRDNEPAREIAAISLEKKIPIISFMHFKCPGAALYIGSEFTTMGVMAAQQSVKILKEGVSPDSLPILRQEDLTIMVDTSVLDPLGIKLPMEILQLSKAVE</sequence>
<name>A0A485M646_9ZZZZ</name>
<evidence type="ECO:0000313" key="1">
    <source>
        <dbReference type="EMBL" id="VFU18242.1"/>
    </source>
</evidence>
<organism evidence="1">
    <name type="scientific">anaerobic digester metagenome</name>
    <dbReference type="NCBI Taxonomy" id="1263854"/>
    <lineage>
        <taxon>unclassified sequences</taxon>
        <taxon>metagenomes</taxon>
        <taxon>ecological metagenomes</taxon>
    </lineage>
</organism>
<dbReference type="PANTHER" id="PTHR35271:SF1">
    <property type="entry name" value="ABC TRANSPORTER, SUBSTRATE-BINDING LIPOPROTEIN"/>
    <property type="match status" value="1"/>
</dbReference>
<gene>
    <name evidence="1" type="ORF">SCFA_80003</name>
</gene>
<dbReference type="Gene3D" id="3.40.50.2300">
    <property type="match status" value="2"/>
</dbReference>
<dbReference type="SUPFAM" id="SSF53822">
    <property type="entry name" value="Periplasmic binding protein-like I"/>
    <property type="match status" value="1"/>
</dbReference>
<dbReference type="EMBL" id="CAADRM010000147">
    <property type="protein sequence ID" value="VFU18242.1"/>
    <property type="molecule type" value="Genomic_DNA"/>
</dbReference>
<protein>
    <submittedName>
        <fullName evidence="1">ABC transporter substrate binding protein</fullName>
    </submittedName>
</protein>
<reference evidence="1" key="1">
    <citation type="submission" date="2019-03" db="EMBL/GenBank/DDBJ databases">
        <authorList>
            <person name="Hao L."/>
        </authorList>
    </citation>
    <scope>NUCLEOTIDE SEQUENCE</scope>
</reference>
<dbReference type="Pfam" id="PF04392">
    <property type="entry name" value="ABC_sub_bind"/>
    <property type="match status" value="1"/>
</dbReference>
<proteinExistence type="predicted"/>
<dbReference type="InterPro" id="IPR028082">
    <property type="entry name" value="Peripla_BP_I"/>
</dbReference>
<accession>A0A485M646</accession>